<comment type="caution">
    <text evidence="1">The sequence shown here is derived from an EMBL/GenBank/DDBJ whole genome shotgun (WGS) entry which is preliminary data.</text>
</comment>
<proteinExistence type="predicted"/>
<organism evidence="1 2">
    <name type="scientific">Cinchona calisaya</name>
    <dbReference type="NCBI Taxonomy" id="153742"/>
    <lineage>
        <taxon>Eukaryota</taxon>
        <taxon>Viridiplantae</taxon>
        <taxon>Streptophyta</taxon>
        <taxon>Embryophyta</taxon>
        <taxon>Tracheophyta</taxon>
        <taxon>Spermatophyta</taxon>
        <taxon>Magnoliopsida</taxon>
        <taxon>eudicotyledons</taxon>
        <taxon>Gunneridae</taxon>
        <taxon>Pentapetalae</taxon>
        <taxon>asterids</taxon>
        <taxon>lamiids</taxon>
        <taxon>Gentianales</taxon>
        <taxon>Rubiaceae</taxon>
        <taxon>Cinchonoideae</taxon>
        <taxon>Cinchoneae</taxon>
        <taxon>Cinchona</taxon>
    </lineage>
</organism>
<evidence type="ECO:0000313" key="1">
    <source>
        <dbReference type="EMBL" id="KAL3511984.1"/>
    </source>
</evidence>
<evidence type="ECO:0000313" key="2">
    <source>
        <dbReference type="Proteomes" id="UP001630127"/>
    </source>
</evidence>
<protein>
    <submittedName>
        <fullName evidence="1">Uncharacterized protein</fullName>
    </submittedName>
</protein>
<dbReference type="EMBL" id="JBJUIK010000011">
    <property type="protein sequence ID" value="KAL3511984.1"/>
    <property type="molecule type" value="Genomic_DNA"/>
</dbReference>
<reference evidence="1 2" key="1">
    <citation type="submission" date="2024-11" db="EMBL/GenBank/DDBJ databases">
        <title>A near-complete genome assembly of Cinchona calisaya.</title>
        <authorList>
            <person name="Lian D.C."/>
            <person name="Zhao X.W."/>
            <person name="Wei L."/>
        </authorList>
    </citation>
    <scope>NUCLEOTIDE SEQUENCE [LARGE SCALE GENOMIC DNA]</scope>
    <source>
        <tissue evidence="1">Nenye</tissue>
    </source>
</reference>
<gene>
    <name evidence="1" type="ORF">ACH5RR_024701</name>
</gene>
<sequence length="259" mass="27961">MAAEGRNLRIRIWNAKNYLVSNQMRNINEWPNANRFQLDMENLVFDEVTVHVSSNPVGRRKEFEITQIPQLDDEIGWYVHTNTTWAANNANFNEPPHHQVNTRLRSVISWSNMPEAAEEFSDDALANIPFRVRDWNLICNTAYLIVVTPRTNNPLILDGGHPRGRTTAGMRQTALSSLVTVDNPVNIASVRAAHRTAMVAPRASVEAVVRGENLPADFNVVAATHEGIIAAAADIGGAGGGGGGGAGEGGGAGAGGQQH</sequence>
<accession>A0ABD2YYL5</accession>
<keyword evidence="2" id="KW-1185">Reference proteome</keyword>
<dbReference type="AlphaFoldDB" id="A0ABD2YYL5"/>
<name>A0ABD2YYL5_9GENT</name>
<dbReference type="Proteomes" id="UP001630127">
    <property type="component" value="Unassembled WGS sequence"/>
</dbReference>